<evidence type="ECO:0000259" key="6">
    <source>
        <dbReference type="PROSITE" id="PS50885"/>
    </source>
</evidence>
<feature type="domain" description="HAMP" evidence="6">
    <location>
        <begin position="299"/>
        <end position="353"/>
    </location>
</feature>
<evidence type="ECO:0000256" key="2">
    <source>
        <dbReference type="ARBA" id="ARBA00029447"/>
    </source>
</evidence>
<evidence type="ECO:0000256" key="4">
    <source>
        <dbReference type="SAM" id="Phobius"/>
    </source>
</evidence>
<name>A0A3A8JQ38_9BACT</name>
<evidence type="ECO:0000313" key="8">
    <source>
        <dbReference type="Proteomes" id="UP000268094"/>
    </source>
</evidence>
<dbReference type="Gene3D" id="6.10.340.10">
    <property type="match status" value="1"/>
</dbReference>
<accession>A0A3A8JQ38</accession>
<dbReference type="Pfam" id="PF00672">
    <property type="entry name" value="HAMP"/>
    <property type="match status" value="1"/>
</dbReference>
<dbReference type="SMART" id="SM00304">
    <property type="entry name" value="HAMP"/>
    <property type="match status" value="1"/>
</dbReference>
<feature type="transmembrane region" description="Helical" evidence="4">
    <location>
        <begin position="278"/>
        <end position="298"/>
    </location>
</feature>
<evidence type="ECO:0000256" key="1">
    <source>
        <dbReference type="ARBA" id="ARBA00023224"/>
    </source>
</evidence>
<dbReference type="Pfam" id="PF00015">
    <property type="entry name" value="MCPsignal"/>
    <property type="match status" value="1"/>
</dbReference>
<dbReference type="OrthoDB" id="5428110at2"/>
<dbReference type="PANTHER" id="PTHR32089:SF112">
    <property type="entry name" value="LYSOZYME-LIKE PROTEIN-RELATED"/>
    <property type="match status" value="1"/>
</dbReference>
<reference evidence="8" key="1">
    <citation type="submission" date="2018-09" db="EMBL/GenBank/DDBJ databases">
        <authorList>
            <person name="Livingstone P.G."/>
            <person name="Whitworth D.E."/>
        </authorList>
    </citation>
    <scope>NUCLEOTIDE SEQUENCE [LARGE SCALE GENOMIC DNA]</scope>
    <source>
        <strain evidence="8">CA054A</strain>
    </source>
</reference>
<dbReference type="AlphaFoldDB" id="A0A3A8JQ38"/>
<feature type="domain" description="Methyl-accepting transducer" evidence="5">
    <location>
        <begin position="351"/>
        <end position="594"/>
    </location>
</feature>
<keyword evidence="8" id="KW-1185">Reference proteome</keyword>
<dbReference type="PANTHER" id="PTHR32089">
    <property type="entry name" value="METHYL-ACCEPTING CHEMOTAXIS PROTEIN MCPB"/>
    <property type="match status" value="1"/>
</dbReference>
<dbReference type="PROSITE" id="PS50111">
    <property type="entry name" value="CHEMOTAXIS_TRANSDUC_2"/>
    <property type="match status" value="1"/>
</dbReference>
<dbReference type="Proteomes" id="UP000268094">
    <property type="component" value="Unassembled WGS sequence"/>
</dbReference>
<keyword evidence="1 3" id="KW-0807">Transducer</keyword>
<keyword evidence="4" id="KW-0812">Transmembrane</keyword>
<dbReference type="GO" id="GO:0016020">
    <property type="term" value="C:membrane"/>
    <property type="evidence" value="ECO:0007669"/>
    <property type="project" value="InterPro"/>
</dbReference>
<evidence type="ECO:0000256" key="3">
    <source>
        <dbReference type="PROSITE-ProRule" id="PRU00284"/>
    </source>
</evidence>
<proteinExistence type="inferred from homology"/>
<dbReference type="Gene3D" id="1.10.287.950">
    <property type="entry name" value="Methyl-accepting chemotaxis protein"/>
    <property type="match status" value="1"/>
</dbReference>
<evidence type="ECO:0000313" key="7">
    <source>
        <dbReference type="EMBL" id="RKG91743.1"/>
    </source>
</evidence>
<dbReference type="SUPFAM" id="SSF58104">
    <property type="entry name" value="Methyl-accepting chemotaxis protein (MCP) signaling domain"/>
    <property type="match status" value="1"/>
</dbReference>
<dbReference type="Gene3D" id="3.30.450.20">
    <property type="entry name" value="PAS domain"/>
    <property type="match status" value="1"/>
</dbReference>
<dbReference type="InterPro" id="IPR003660">
    <property type="entry name" value="HAMP_dom"/>
</dbReference>
<dbReference type="InterPro" id="IPR004089">
    <property type="entry name" value="MCPsignal_dom"/>
</dbReference>
<evidence type="ECO:0000259" key="5">
    <source>
        <dbReference type="PROSITE" id="PS50111"/>
    </source>
</evidence>
<dbReference type="RefSeq" id="WP_120540142.1">
    <property type="nucleotide sequence ID" value="NZ_RAVZ01000040.1"/>
</dbReference>
<gene>
    <name evidence="7" type="ORF">D7V88_08675</name>
</gene>
<dbReference type="GO" id="GO:0007165">
    <property type="term" value="P:signal transduction"/>
    <property type="evidence" value="ECO:0007669"/>
    <property type="project" value="UniProtKB-KW"/>
</dbReference>
<dbReference type="EMBL" id="RAVZ01000040">
    <property type="protein sequence ID" value="RKG91743.1"/>
    <property type="molecule type" value="Genomic_DNA"/>
</dbReference>
<sequence length="630" mass="67640">MPPLFLRSLTLRGRLLLYMTLVSCVPLLALTGMQDSLMRRQTEAQIDSSLRMEAEGFKDLLESTLAERESSARSWAEDPVLRAALRTKDASASDVMLSLLQRRYLTLNGIVLFSNEGMALSASTPALRDAYAGTHAQVLASAWFREAQAGRTTAEGVNEEDPIFSVHVLPLAVQVTDEGGRPLGVLLAAFDWGQVGELVKPALARAQQRGHPSFSMEVKSANGITLFDTRQGEHDDTGRVAVTAVDGTLVRDVGDGWQVLAQVDPAEAYAPLNQMRRLVLGLAALFVAAVGVGSWALARGITRPLRALSEMVRRVVKEGDLTQVLEGQAGKDEVGELTEAFVQMMKNLHETATSLHQGTRVLSETVAELNLASEVQERNVARQAAALQETQVTAQEIKQTSLLAAEKAETVLGVAARAEEVGRAGEGAIRDSLDGFQGLHEQSGEMAMRIVQLNERTQQIGGITQTVKDLADQSNMLALNAAIEAVRSGEHGKGFSVVAREIRNLADQSIQATEKVRDILGDLGHAIISTAKMTEQSHASVAEGLDQVRTSGEHLKELATIVQDNAAAARQIAGAVSQQNAGIAQIFSAVTDLSSMMTETQASLKSTTGAARRLQEVAGRMEGVARAYRI</sequence>
<comment type="caution">
    <text evidence="7">The sequence shown here is derived from an EMBL/GenBank/DDBJ whole genome shotgun (WGS) entry which is preliminary data.</text>
</comment>
<feature type="transmembrane region" description="Helical" evidence="4">
    <location>
        <begin position="15"/>
        <end position="33"/>
    </location>
</feature>
<organism evidence="7 8">
    <name type="scientific">Corallococcus terminator</name>
    <dbReference type="NCBI Taxonomy" id="2316733"/>
    <lineage>
        <taxon>Bacteria</taxon>
        <taxon>Pseudomonadati</taxon>
        <taxon>Myxococcota</taxon>
        <taxon>Myxococcia</taxon>
        <taxon>Myxococcales</taxon>
        <taxon>Cystobacterineae</taxon>
        <taxon>Myxococcaceae</taxon>
        <taxon>Corallococcus</taxon>
    </lineage>
</organism>
<dbReference type="CDD" id="cd06225">
    <property type="entry name" value="HAMP"/>
    <property type="match status" value="1"/>
</dbReference>
<dbReference type="CDD" id="cd18773">
    <property type="entry name" value="PDC1_HK_sensor"/>
    <property type="match status" value="1"/>
</dbReference>
<keyword evidence="4" id="KW-0472">Membrane</keyword>
<dbReference type="PROSITE" id="PS50885">
    <property type="entry name" value="HAMP"/>
    <property type="match status" value="1"/>
</dbReference>
<protein>
    <submittedName>
        <fullName evidence="7">Methyl-accepting chemotaxis protein</fullName>
    </submittedName>
</protein>
<dbReference type="SMART" id="SM00283">
    <property type="entry name" value="MA"/>
    <property type="match status" value="1"/>
</dbReference>
<keyword evidence="4" id="KW-1133">Transmembrane helix</keyword>
<comment type="similarity">
    <text evidence="2">Belongs to the methyl-accepting chemotaxis (MCP) protein family.</text>
</comment>